<organism evidence="5 6">
    <name type="scientific">Halioglobus maricola</name>
    <dbReference type="NCBI Taxonomy" id="2601894"/>
    <lineage>
        <taxon>Bacteria</taxon>
        <taxon>Pseudomonadati</taxon>
        <taxon>Pseudomonadota</taxon>
        <taxon>Gammaproteobacteria</taxon>
        <taxon>Cellvibrionales</taxon>
        <taxon>Halieaceae</taxon>
        <taxon>Halioglobus</taxon>
    </lineage>
</organism>
<evidence type="ECO:0000313" key="6">
    <source>
        <dbReference type="Proteomes" id="UP000326287"/>
    </source>
</evidence>
<dbReference type="AlphaFoldDB" id="A0A5P9NFR2"/>
<evidence type="ECO:0000256" key="2">
    <source>
        <dbReference type="SAM" id="MobiDB-lite"/>
    </source>
</evidence>
<dbReference type="Gene3D" id="1.10.287.110">
    <property type="entry name" value="DnaJ domain"/>
    <property type="match status" value="1"/>
</dbReference>
<dbReference type="PROSITE" id="PS50076">
    <property type="entry name" value="DNAJ_2"/>
    <property type="match status" value="1"/>
</dbReference>
<dbReference type="InterPro" id="IPR052763">
    <property type="entry name" value="DnaJ_C4"/>
</dbReference>
<keyword evidence="6" id="KW-1185">Reference proteome</keyword>
<evidence type="ECO:0000256" key="1">
    <source>
        <dbReference type="ARBA" id="ARBA00023186"/>
    </source>
</evidence>
<dbReference type="Pfam" id="PF00226">
    <property type="entry name" value="DnaJ"/>
    <property type="match status" value="1"/>
</dbReference>
<evidence type="ECO:0000256" key="3">
    <source>
        <dbReference type="SAM" id="Phobius"/>
    </source>
</evidence>
<dbReference type="InterPro" id="IPR036869">
    <property type="entry name" value="J_dom_sf"/>
</dbReference>
<feature type="domain" description="J" evidence="4">
    <location>
        <begin position="91"/>
        <end position="157"/>
    </location>
</feature>
<dbReference type="CDD" id="cd06257">
    <property type="entry name" value="DnaJ"/>
    <property type="match status" value="1"/>
</dbReference>
<dbReference type="RefSeq" id="WP_152660739.1">
    <property type="nucleotide sequence ID" value="NZ_CP036422.1"/>
</dbReference>
<feature type="region of interest" description="Disordered" evidence="2">
    <location>
        <begin position="294"/>
        <end position="343"/>
    </location>
</feature>
<evidence type="ECO:0000259" key="4">
    <source>
        <dbReference type="PROSITE" id="PS50076"/>
    </source>
</evidence>
<protein>
    <submittedName>
        <fullName evidence="5">J domain-containing protein</fullName>
    </submittedName>
</protein>
<reference evidence="5 6" key="1">
    <citation type="submission" date="2019-02" db="EMBL/GenBank/DDBJ databases">
        <authorList>
            <person name="Li S.-H."/>
        </authorList>
    </citation>
    <scope>NUCLEOTIDE SEQUENCE [LARGE SCALE GENOMIC DNA]</scope>
    <source>
        <strain evidence="5 6">IMCC14385</strain>
    </source>
</reference>
<feature type="compositionally biased region" description="Basic and acidic residues" evidence="2">
    <location>
        <begin position="320"/>
        <end position="334"/>
    </location>
</feature>
<gene>
    <name evidence="5" type="ORF">EY643_02575</name>
</gene>
<dbReference type="SMART" id="SM00271">
    <property type="entry name" value="DnaJ"/>
    <property type="match status" value="1"/>
</dbReference>
<accession>A0A5P9NFR2</accession>
<feature type="transmembrane region" description="Helical" evidence="3">
    <location>
        <begin position="200"/>
        <end position="218"/>
    </location>
</feature>
<dbReference type="PANTHER" id="PTHR44825">
    <property type="match status" value="1"/>
</dbReference>
<dbReference type="EMBL" id="CP036422">
    <property type="protein sequence ID" value="QFU74627.1"/>
    <property type="molecule type" value="Genomic_DNA"/>
</dbReference>
<dbReference type="OrthoDB" id="9782583at2"/>
<dbReference type="InterPro" id="IPR001623">
    <property type="entry name" value="DnaJ_domain"/>
</dbReference>
<evidence type="ECO:0000313" key="5">
    <source>
        <dbReference type="EMBL" id="QFU74627.1"/>
    </source>
</evidence>
<dbReference type="PANTHER" id="PTHR44825:SF1">
    <property type="entry name" value="DNAJ HOMOLOG SUBFAMILY C MEMBER 4"/>
    <property type="match status" value="1"/>
</dbReference>
<dbReference type="KEGG" id="halc:EY643_02575"/>
<keyword evidence="3" id="KW-0472">Membrane</keyword>
<proteinExistence type="predicted"/>
<dbReference type="Gene3D" id="3.10.450.50">
    <property type="match status" value="1"/>
</dbReference>
<keyword evidence="1" id="KW-0143">Chaperone</keyword>
<feature type="region of interest" description="Disordered" evidence="2">
    <location>
        <begin position="233"/>
        <end position="271"/>
    </location>
</feature>
<name>A0A5P9NFR2_9GAMM</name>
<dbReference type="InterPro" id="IPR032710">
    <property type="entry name" value="NTF2-like_dom_sf"/>
</dbReference>
<keyword evidence="3" id="KW-1133">Transmembrane helix</keyword>
<dbReference type="SUPFAM" id="SSF54427">
    <property type="entry name" value="NTF2-like"/>
    <property type="match status" value="1"/>
</dbReference>
<dbReference type="SUPFAM" id="SSF46565">
    <property type="entry name" value="Chaperone J-domain"/>
    <property type="match status" value="1"/>
</dbReference>
<dbReference type="PRINTS" id="PR00625">
    <property type="entry name" value="JDOMAIN"/>
</dbReference>
<dbReference type="Proteomes" id="UP000326287">
    <property type="component" value="Chromosome"/>
</dbReference>
<keyword evidence="3" id="KW-0812">Transmembrane</keyword>
<sequence>MTNARAPEPLVIPELLYLALDFYRDPRRFEHLRQLGAPLPFGIGELLAAPSQCLAAEHLAATAVALHASEQECVACVPFFIKQLMFEAPGDYYRLLGVERDAPQAQVKQHYFYLMRLFHPDRDVHNEGWDDLYAPRINEAYNTLRNPARRAKYDASLVPLDGFNPGQLAQGAAVPVQPVPAGTGAAATRTAAQGVLRSPWLYAVLAGLLVLLLFGVLLSSNQTSRLTVTEDNLASAEVPTDESAASGKAIAEESPPVADAPEPLRGRPAASDQDIEALVRARVDQATVAVLGRPRPKVKVQSEPEPVAEPQAELQAVAEPEPKPEPKLEPKPEPELEPEPEPEFQAVAEAEPIPELEPEPAPEAPTQITTADVESLLAQLTSAYEEGNASRFARLFSVDARTTDANGRTAIESLYAGFFSQTAVDAFRIDTLKCKGGDAEERDCRASVSITTQPISGGERSVVETDIRFDFTRDATGALQITRMRY</sequence>